<dbReference type="EMBL" id="CP003470">
    <property type="protein sequence ID" value="AGG87245.1"/>
    <property type="molecule type" value="Genomic_DNA"/>
</dbReference>
<keyword evidence="1" id="KW-0732">Signal</keyword>
<reference evidence="2 3" key="1">
    <citation type="submission" date="2012-04" db="EMBL/GenBank/DDBJ databases">
        <title>Complete genome of Rhodanobacter sp. 2APBS1.</title>
        <authorList>
            <consortium name="US DOE Joint Genome Institute"/>
            <person name="Huntemann M."/>
            <person name="Wei C.-L."/>
            <person name="Han J."/>
            <person name="Detter J.C."/>
            <person name="Han C."/>
            <person name="Tapia R."/>
            <person name="Munk A.C.C."/>
            <person name="Chen A."/>
            <person name="Krypides N."/>
            <person name="Mavromatis K."/>
            <person name="Markowitz V."/>
            <person name="Szeto E."/>
            <person name="Ivanova N."/>
            <person name="Mikhailova N."/>
            <person name="Ovchinnikova G."/>
            <person name="Pagani I."/>
            <person name="Pati A."/>
            <person name="Goodwin L."/>
            <person name="Peters L."/>
            <person name="Pitluck S."/>
            <person name="Woyke T."/>
            <person name="Prakash O."/>
            <person name="Elkins J."/>
            <person name="Brown S."/>
            <person name="Palumbo A."/>
            <person name="Hemme C."/>
            <person name="Zhou J."/>
            <person name="Watson D."/>
            <person name="Jardine P."/>
            <person name="Kostka J."/>
            <person name="Green S."/>
        </authorList>
    </citation>
    <scope>NUCLEOTIDE SEQUENCE [LARGE SCALE GENOMIC DNA]</scope>
    <source>
        <strain evidence="2 3">2APBS1</strain>
    </source>
</reference>
<gene>
    <name evidence="2" type="ORF">R2APBS1_0057</name>
</gene>
<dbReference type="HOGENOM" id="CLU_059007_1_0_6"/>
<accession>M4NA33</accession>
<dbReference type="STRING" id="666685.R2APBS1_0057"/>
<sequence length="345" mass="36890" precursor="true">MSPRKLVHAACIAAMLTALPAARAASVGELLGSGVISTGLQETSAALTPDGRTLYFMRSDFAEADDTIMVAHRAAGRWSTPQVAAFSGRWHDSEPTLSPDGGRLYFVSNRPPRPGAAPVMAEMNGRRFPGTNLWYVARQPNGGWSAPIHVDGALNDGAMIYNPSLAANGDLYFSAHREDSGKAYQIYLAHRRGNGYAAPERLPLGDLANNRMDPAVDPQGRFLLYAGNEGDALGSADIYIVFRRPDGGWGNPARLGGEVNSRTLENAPSLGPAFGELYVASARRDDVHFPKPRDDAASLQRRLQSPLNGSRNLWRFDISALLRAHGIAPPANAAPADPASAKKPA</sequence>
<dbReference type="Gene3D" id="2.120.10.30">
    <property type="entry name" value="TolB, C-terminal domain"/>
    <property type="match status" value="1"/>
</dbReference>
<dbReference type="AlphaFoldDB" id="M4NA33"/>
<dbReference type="RefSeq" id="WP_015446384.1">
    <property type="nucleotide sequence ID" value="NC_020541.1"/>
</dbReference>
<keyword evidence="3" id="KW-1185">Reference proteome</keyword>
<dbReference type="eggNOG" id="COG0823">
    <property type="taxonomic scope" value="Bacteria"/>
</dbReference>
<dbReference type="KEGG" id="rhd:R2APBS1_0057"/>
<name>M4NA33_9GAMM</name>
<feature type="signal peptide" evidence="1">
    <location>
        <begin position="1"/>
        <end position="24"/>
    </location>
</feature>
<dbReference type="SUPFAM" id="SSF82171">
    <property type="entry name" value="DPP6 N-terminal domain-like"/>
    <property type="match status" value="1"/>
</dbReference>
<dbReference type="Proteomes" id="UP000011859">
    <property type="component" value="Chromosome"/>
</dbReference>
<feature type="chain" id="PRO_5004055882" evidence="1">
    <location>
        <begin position="25"/>
        <end position="345"/>
    </location>
</feature>
<evidence type="ECO:0000256" key="1">
    <source>
        <dbReference type="SAM" id="SignalP"/>
    </source>
</evidence>
<evidence type="ECO:0000313" key="2">
    <source>
        <dbReference type="EMBL" id="AGG87245.1"/>
    </source>
</evidence>
<dbReference type="Pfam" id="PF07676">
    <property type="entry name" value="PD40"/>
    <property type="match status" value="2"/>
</dbReference>
<evidence type="ECO:0000313" key="3">
    <source>
        <dbReference type="Proteomes" id="UP000011859"/>
    </source>
</evidence>
<organism evidence="2 3">
    <name type="scientific">Rhodanobacter denitrificans</name>
    <dbReference type="NCBI Taxonomy" id="666685"/>
    <lineage>
        <taxon>Bacteria</taxon>
        <taxon>Pseudomonadati</taxon>
        <taxon>Pseudomonadota</taxon>
        <taxon>Gammaproteobacteria</taxon>
        <taxon>Lysobacterales</taxon>
        <taxon>Rhodanobacteraceae</taxon>
        <taxon>Rhodanobacter</taxon>
    </lineage>
</organism>
<proteinExistence type="predicted"/>
<dbReference type="InterPro" id="IPR011042">
    <property type="entry name" value="6-blade_b-propeller_TolB-like"/>
</dbReference>
<dbReference type="InterPro" id="IPR011659">
    <property type="entry name" value="WD40"/>
</dbReference>
<dbReference type="OrthoDB" id="240809at2"/>
<protein>
    <submittedName>
        <fullName evidence="2">Periplasmic component of the Tol biopolymer transport system</fullName>
    </submittedName>
</protein>